<dbReference type="AlphaFoldDB" id="A0A0N9XEV6"/>
<dbReference type="STRING" id="1766.XA26_21340"/>
<gene>
    <name evidence="1" type="ORF">XA26_21340</name>
</gene>
<keyword evidence="2" id="KW-1185">Reference proteome</keyword>
<reference evidence="1 2" key="1">
    <citation type="journal article" date="2015" name="MBio">
        <title>Enzymatic Degradation of Phenazines Can Generate Energy and Protect Sensitive Organisms from Toxicity.</title>
        <authorList>
            <person name="Costa K.C."/>
            <person name="Bergkessel M."/>
            <person name="Saunders S."/>
            <person name="Korlach J."/>
            <person name="Newman D.K."/>
        </authorList>
    </citation>
    <scope>NUCLEOTIDE SEQUENCE [LARGE SCALE GENOMIC DNA]</scope>
    <source>
        <strain evidence="1 2">CT6</strain>
    </source>
</reference>
<sequence length="131" mass="13956">MIANNAPAHVDLGNGDPVAEVFAWDDDGHPMVLTPSGLARADAAGQTAIVKAGWDTRVWPRPNTHRVAQLAPAPVELYRSDEIVAFALCDHGCVHSLTYGPAGLLTTFVGYWMPGYREDEGDGDATAPQSD</sequence>
<dbReference type="RefSeq" id="WP_054601837.1">
    <property type="nucleotide sequence ID" value="NZ_CP011269.1"/>
</dbReference>
<evidence type="ECO:0000313" key="2">
    <source>
        <dbReference type="Proteomes" id="UP000057134"/>
    </source>
</evidence>
<dbReference type="KEGG" id="mft:XA26_21340"/>
<evidence type="ECO:0000313" key="1">
    <source>
        <dbReference type="EMBL" id="ALI25979.1"/>
    </source>
</evidence>
<proteinExistence type="predicted"/>
<dbReference type="PATRIC" id="fig|1766.6.peg.2121"/>
<protein>
    <submittedName>
        <fullName evidence="1">Uncharacterized protein</fullName>
    </submittedName>
</protein>
<organism evidence="1 2">
    <name type="scientific">Mycolicibacterium fortuitum</name>
    <name type="common">Mycobacterium fortuitum</name>
    <dbReference type="NCBI Taxonomy" id="1766"/>
    <lineage>
        <taxon>Bacteria</taxon>
        <taxon>Bacillati</taxon>
        <taxon>Actinomycetota</taxon>
        <taxon>Actinomycetes</taxon>
        <taxon>Mycobacteriales</taxon>
        <taxon>Mycobacteriaceae</taxon>
        <taxon>Mycolicibacterium</taxon>
    </lineage>
</organism>
<name>A0A0N9XEV6_MYCFO</name>
<accession>A0A0N9XEV6</accession>
<dbReference type="Proteomes" id="UP000057134">
    <property type="component" value="Chromosome"/>
</dbReference>
<dbReference type="EMBL" id="CP011269">
    <property type="protein sequence ID" value="ALI25979.1"/>
    <property type="molecule type" value="Genomic_DNA"/>
</dbReference>